<evidence type="ECO:0000313" key="2">
    <source>
        <dbReference type="EMBL" id="KAK1658300.1"/>
    </source>
</evidence>
<evidence type="ECO:0000313" key="3">
    <source>
        <dbReference type="Proteomes" id="UP001224890"/>
    </source>
</evidence>
<evidence type="ECO:0000256" key="1">
    <source>
        <dbReference type="SAM" id="MobiDB-lite"/>
    </source>
</evidence>
<name>A0AAJ0AC81_9PEZI</name>
<protein>
    <submittedName>
        <fullName evidence="2">Uncharacterized protein</fullName>
    </submittedName>
</protein>
<dbReference type="RefSeq" id="XP_060423064.1">
    <property type="nucleotide sequence ID" value="XM_060576299.1"/>
</dbReference>
<dbReference type="Proteomes" id="UP001224890">
    <property type="component" value="Unassembled WGS sequence"/>
</dbReference>
<feature type="compositionally biased region" description="Basic and acidic residues" evidence="1">
    <location>
        <begin position="23"/>
        <end position="38"/>
    </location>
</feature>
<dbReference type="EMBL" id="JAHMHR010000075">
    <property type="protein sequence ID" value="KAK1658300.1"/>
    <property type="molecule type" value="Genomic_DNA"/>
</dbReference>
<proteinExistence type="predicted"/>
<reference evidence="2" key="1">
    <citation type="submission" date="2021-06" db="EMBL/GenBank/DDBJ databases">
        <title>Comparative genomics, transcriptomics and evolutionary studies reveal genomic signatures of adaptation to plant cell wall in hemibiotrophic fungi.</title>
        <authorList>
            <consortium name="DOE Joint Genome Institute"/>
            <person name="Baroncelli R."/>
            <person name="Diaz J.F."/>
            <person name="Benocci T."/>
            <person name="Peng M."/>
            <person name="Battaglia E."/>
            <person name="Haridas S."/>
            <person name="Andreopoulos W."/>
            <person name="Labutti K."/>
            <person name="Pangilinan J."/>
            <person name="Floch G.L."/>
            <person name="Makela M.R."/>
            <person name="Henrissat B."/>
            <person name="Grigoriev I.V."/>
            <person name="Crouch J.A."/>
            <person name="De Vries R.P."/>
            <person name="Sukno S.A."/>
            <person name="Thon M.R."/>
        </authorList>
    </citation>
    <scope>NUCLEOTIDE SEQUENCE</scope>
    <source>
        <strain evidence="2">CBS 193.32</strain>
    </source>
</reference>
<gene>
    <name evidence="2" type="ORF">BDP55DRAFT_682943</name>
</gene>
<dbReference type="AlphaFoldDB" id="A0AAJ0AC81"/>
<feature type="region of interest" description="Disordered" evidence="1">
    <location>
        <begin position="1"/>
        <end position="64"/>
    </location>
</feature>
<keyword evidence="3" id="KW-1185">Reference proteome</keyword>
<organism evidence="2 3">
    <name type="scientific">Colletotrichum godetiae</name>
    <dbReference type="NCBI Taxonomy" id="1209918"/>
    <lineage>
        <taxon>Eukaryota</taxon>
        <taxon>Fungi</taxon>
        <taxon>Dikarya</taxon>
        <taxon>Ascomycota</taxon>
        <taxon>Pezizomycotina</taxon>
        <taxon>Sordariomycetes</taxon>
        <taxon>Hypocreomycetidae</taxon>
        <taxon>Glomerellales</taxon>
        <taxon>Glomerellaceae</taxon>
        <taxon>Colletotrichum</taxon>
        <taxon>Colletotrichum acutatum species complex</taxon>
    </lineage>
</organism>
<comment type="caution">
    <text evidence="2">The sequence shown here is derived from an EMBL/GenBank/DDBJ whole genome shotgun (WGS) entry which is preliminary data.</text>
</comment>
<feature type="compositionally biased region" description="Polar residues" evidence="1">
    <location>
        <begin position="39"/>
        <end position="51"/>
    </location>
</feature>
<sequence>MSSKYREPFRSMQLPTSWADPKGVCESREPRDESRLSKTDSNPPRASSLDSRSPDPQPDTTSSY</sequence>
<dbReference type="GeneID" id="85460825"/>
<accession>A0AAJ0AC81</accession>